<dbReference type="Proteomes" id="UP001066276">
    <property type="component" value="Chromosome 9"/>
</dbReference>
<evidence type="ECO:0000313" key="1">
    <source>
        <dbReference type="EMBL" id="KAJ1104273.1"/>
    </source>
</evidence>
<organism evidence="1 2">
    <name type="scientific">Pleurodeles waltl</name>
    <name type="common">Iberian ribbed newt</name>
    <dbReference type="NCBI Taxonomy" id="8319"/>
    <lineage>
        <taxon>Eukaryota</taxon>
        <taxon>Metazoa</taxon>
        <taxon>Chordata</taxon>
        <taxon>Craniata</taxon>
        <taxon>Vertebrata</taxon>
        <taxon>Euteleostomi</taxon>
        <taxon>Amphibia</taxon>
        <taxon>Batrachia</taxon>
        <taxon>Caudata</taxon>
        <taxon>Salamandroidea</taxon>
        <taxon>Salamandridae</taxon>
        <taxon>Pleurodelinae</taxon>
        <taxon>Pleurodeles</taxon>
    </lineage>
</organism>
<name>A0AAV7ML35_PLEWA</name>
<comment type="caution">
    <text evidence="1">The sequence shown here is derived from an EMBL/GenBank/DDBJ whole genome shotgun (WGS) entry which is preliminary data.</text>
</comment>
<accession>A0AAV7ML35</accession>
<sequence length="126" mass="14430">MARCPSLCEIESEDIKQIGFILSSEGKEVTKALFYSECIRRLVGHSSSRVAESRGKRRFRENKVGRSSSCVVASRGKRKIRENKGEGTAIRVRPWWYFDPFSHYHLDDTAQPSFNPSVMMVGRPVY</sequence>
<keyword evidence="2" id="KW-1185">Reference proteome</keyword>
<gene>
    <name evidence="1" type="ORF">NDU88_001685</name>
</gene>
<dbReference type="AlphaFoldDB" id="A0AAV7ML35"/>
<protein>
    <submittedName>
        <fullName evidence="1">Uncharacterized protein</fullName>
    </submittedName>
</protein>
<evidence type="ECO:0000313" key="2">
    <source>
        <dbReference type="Proteomes" id="UP001066276"/>
    </source>
</evidence>
<reference evidence="1" key="1">
    <citation type="journal article" date="2022" name="bioRxiv">
        <title>Sequencing and chromosome-scale assembly of the giantPleurodeles waltlgenome.</title>
        <authorList>
            <person name="Brown T."/>
            <person name="Elewa A."/>
            <person name="Iarovenko S."/>
            <person name="Subramanian E."/>
            <person name="Araus A.J."/>
            <person name="Petzold A."/>
            <person name="Susuki M."/>
            <person name="Suzuki K.-i.T."/>
            <person name="Hayashi T."/>
            <person name="Toyoda A."/>
            <person name="Oliveira C."/>
            <person name="Osipova E."/>
            <person name="Leigh N.D."/>
            <person name="Simon A."/>
            <person name="Yun M.H."/>
        </authorList>
    </citation>
    <scope>NUCLEOTIDE SEQUENCE</scope>
    <source>
        <strain evidence="1">20211129_DDA</strain>
        <tissue evidence="1">Liver</tissue>
    </source>
</reference>
<dbReference type="EMBL" id="JANPWB010000013">
    <property type="protein sequence ID" value="KAJ1104273.1"/>
    <property type="molecule type" value="Genomic_DNA"/>
</dbReference>
<proteinExistence type="predicted"/>